<accession>M1CBZ1</accession>
<protein>
    <submittedName>
        <fullName evidence="1">Chromatin binding protein</fullName>
    </submittedName>
</protein>
<evidence type="ECO:0000313" key="1">
    <source>
        <dbReference type="EnsemblPlants" id="PGSC0003DMT400064230"/>
    </source>
</evidence>
<dbReference type="Proteomes" id="UP000011115">
    <property type="component" value="Unassembled WGS sequence"/>
</dbReference>
<keyword evidence="2" id="KW-1185">Reference proteome</keyword>
<evidence type="ECO:0000313" key="2">
    <source>
        <dbReference type="Proteomes" id="UP000011115"/>
    </source>
</evidence>
<sequence>MVSAYCENQLNSNIKLKNSTVQFFWLRFGASRVTWIEETPIMLMYYLVSLYLVLV</sequence>
<dbReference type="Gramene" id="PGSC0003DMT400064230">
    <property type="protein sequence ID" value="PGSC0003DMT400064230"/>
    <property type="gene ID" value="PGSC0003DMG400024952"/>
</dbReference>
<reference evidence="1" key="2">
    <citation type="submission" date="2015-06" db="UniProtKB">
        <authorList>
            <consortium name="EnsemblPlants"/>
        </authorList>
    </citation>
    <scope>IDENTIFICATION</scope>
    <source>
        <strain evidence="1">DM1-3 516 R44</strain>
    </source>
</reference>
<dbReference type="HOGENOM" id="CLU_3036154_0_0_1"/>
<dbReference type="EnsemblPlants" id="PGSC0003DMT400064230">
    <property type="protein sequence ID" value="PGSC0003DMT400064230"/>
    <property type="gene ID" value="PGSC0003DMG400024952"/>
</dbReference>
<reference evidence="2" key="1">
    <citation type="journal article" date="2011" name="Nature">
        <title>Genome sequence and analysis of the tuber crop potato.</title>
        <authorList>
            <consortium name="The Potato Genome Sequencing Consortium"/>
        </authorList>
    </citation>
    <scope>NUCLEOTIDE SEQUENCE [LARGE SCALE GENOMIC DNA]</scope>
    <source>
        <strain evidence="2">cv. DM1-3 516 R44</strain>
    </source>
</reference>
<dbReference type="AlphaFoldDB" id="M1CBZ1"/>
<organism evidence="1 2">
    <name type="scientific">Solanum tuberosum</name>
    <name type="common">Potato</name>
    <dbReference type="NCBI Taxonomy" id="4113"/>
    <lineage>
        <taxon>Eukaryota</taxon>
        <taxon>Viridiplantae</taxon>
        <taxon>Streptophyta</taxon>
        <taxon>Embryophyta</taxon>
        <taxon>Tracheophyta</taxon>
        <taxon>Spermatophyta</taxon>
        <taxon>Magnoliopsida</taxon>
        <taxon>eudicotyledons</taxon>
        <taxon>Gunneridae</taxon>
        <taxon>Pentapetalae</taxon>
        <taxon>asterids</taxon>
        <taxon>lamiids</taxon>
        <taxon>Solanales</taxon>
        <taxon>Solanaceae</taxon>
        <taxon>Solanoideae</taxon>
        <taxon>Solaneae</taxon>
        <taxon>Solanum</taxon>
    </lineage>
</organism>
<name>M1CBZ1_SOLTU</name>
<dbReference type="ExpressionAtlas" id="M1CBZ1">
    <property type="expression patterns" value="baseline"/>
</dbReference>
<proteinExistence type="predicted"/>